<dbReference type="EMBL" id="JBHTMB010000020">
    <property type="protein sequence ID" value="MFD1232220.1"/>
    <property type="molecule type" value="Genomic_DNA"/>
</dbReference>
<evidence type="ECO:0000256" key="1">
    <source>
        <dbReference type="ARBA" id="ARBA00006817"/>
    </source>
</evidence>
<evidence type="ECO:0000313" key="4">
    <source>
        <dbReference type="Proteomes" id="UP001597182"/>
    </source>
</evidence>
<dbReference type="InterPro" id="IPR013538">
    <property type="entry name" value="ASHA1/2-like_C"/>
</dbReference>
<proteinExistence type="inferred from homology"/>
<accession>A0ABW3VD20</accession>
<protein>
    <submittedName>
        <fullName evidence="3">SRPBCC domain-containing protein</fullName>
    </submittedName>
</protein>
<organism evidence="3 4">
    <name type="scientific">Pseudonocardia benzenivorans</name>
    <dbReference type="NCBI Taxonomy" id="228005"/>
    <lineage>
        <taxon>Bacteria</taxon>
        <taxon>Bacillati</taxon>
        <taxon>Actinomycetota</taxon>
        <taxon>Actinomycetes</taxon>
        <taxon>Pseudonocardiales</taxon>
        <taxon>Pseudonocardiaceae</taxon>
        <taxon>Pseudonocardia</taxon>
    </lineage>
</organism>
<dbReference type="RefSeq" id="WP_339122604.1">
    <property type="nucleotide sequence ID" value="NZ_BAABKS010000055.1"/>
</dbReference>
<gene>
    <name evidence="3" type="ORF">ACFQ34_02890</name>
</gene>
<dbReference type="InterPro" id="IPR023393">
    <property type="entry name" value="START-like_dom_sf"/>
</dbReference>
<sequence>MTTTSEPLVVEFHVAAPPSHAFEVWTSRIATWWPPSHTISGDPASITVEPHVGGRVVETAPDGTEHTWGEVLVWEPPEHLRLLWHLFFDREEATEVDIRFVATAGRTRVHIEQTGWERLGAAGAPRRERTGGAWSSIAAHFVAGCEAGWNCHG</sequence>
<dbReference type="Proteomes" id="UP001597182">
    <property type="component" value="Unassembled WGS sequence"/>
</dbReference>
<keyword evidence="4" id="KW-1185">Reference proteome</keyword>
<name>A0ABW3VD20_9PSEU</name>
<reference evidence="4" key="1">
    <citation type="journal article" date="2019" name="Int. J. Syst. Evol. Microbiol.">
        <title>The Global Catalogue of Microorganisms (GCM) 10K type strain sequencing project: providing services to taxonomists for standard genome sequencing and annotation.</title>
        <authorList>
            <consortium name="The Broad Institute Genomics Platform"/>
            <consortium name="The Broad Institute Genome Sequencing Center for Infectious Disease"/>
            <person name="Wu L."/>
            <person name="Ma J."/>
        </authorList>
    </citation>
    <scope>NUCLEOTIDE SEQUENCE [LARGE SCALE GENOMIC DNA]</scope>
    <source>
        <strain evidence="4">CCUG 49018</strain>
    </source>
</reference>
<dbReference type="SUPFAM" id="SSF55961">
    <property type="entry name" value="Bet v1-like"/>
    <property type="match status" value="1"/>
</dbReference>
<evidence type="ECO:0000313" key="3">
    <source>
        <dbReference type="EMBL" id="MFD1232220.1"/>
    </source>
</evidence>
<feature type="domain" description="Activator of Hsp90 ATPase homologue 1/2-like C-terminal" evidence="2">
    <location>
        <begin position="16"/>
        <end position="125"/>
    </location>
</feature>
<evidence type="ECO:0000259" key="2">
    <source>
        <dbReference type="Pfam" id="PF08327"/>
    </source>
</evidence>
<dbReference type="Gene3D" id="3.30.530.20">
    <property type="match status" value="1"/>
</dbReference>
<comment type="caution">
    <text evidence="3">The sequence shown here is derived from an EMBL/GenBank/DDBJ whole genome shotgun (WGS) entry which is preliminary data.</text>
</comment>
<comment type="similarity">
    <text evidence="1">Belongs to the AHA1 family.</text>
</comment>
<dbReference type="Pfam" id="PF08327">
    <property type="entry name" value="AHSA1"/>
    <property type="match status" value="1"/>
</dbReference>